<comment type="caution">
    <text evidence="2">The sequence shown here is derived from an EMBL/GenBank/DDBJ whole genome shotgun (WGS) entry which is preliminary data.</text>
</comment>
<keyword evidence="1" id="KW-0812">Transmembrane</keyword>
<dbReference type="AlphaFoldDB" id="A0A6M0Q6I6"/>
<evidence type="ECO:0000313" key="3">
    <source>
        <dbReference type="Proteomes" id="UP000481043"/>
    </source>
</evidence>
<dbReference type="Proteomes" id="UP000481043">
    <property type="component" value="Unassembled WGS sequence"/>
</dbReference>
<accession>A0A6M0Q6I6</accession>
<protein>
    <submittedName>
        <fullName evidence="2">Uncharacterized protein</fullName>
    </submittedName>
</protein>
<feature type="transmembrane region" description="Helical" evidence="1">
    <location>
        <begin position="47"/>
        <end position="66"/>
    </location>
</feature>
<organism evidence="2 3">
    <name type="scientific">Bacillus mesophilus</name>
    <dbReference type="NCBI Taxonomy" id="1808955"/>
    <lineage>
        <taxon>Bacteria</taxon>
        <taxon>Bacillati</taxon>
        <taxon>Bacillota</taxon>
        <taxon>Bacilli</taxon>
        <taxon>Bacillales</taxon>
        <taxon>Bacillaceae</taxon>
        <taxon>Bacillus</taxon>
    </lineage>
</organism>
<name>A0A6M0Q6I6_9BACI</name>
<gene>
    <name evidence="2" type="ORF">G4D63_09310</name>
</gene>
<feature type="transmembrane region" description="Helical" evidence="1">
    <location>
        <begin position="7"/>
        <end position="27"/>
    </location>
</feature>
<dbReference type="EMBL" id="JAAIWM010000002">
    <property type="protein sequence ID" value="NEY71945.1"/>
    <property type="molecule type" value="Genomic_DNA"/>
</dbReference>
<keyword evidence="1" id="KW-0472">Membrane</keyword>
<reference evidence="2 3" key="1">
    <citation type="submission" date="2020-02" db="EMBL/GenBank/DDBJ databases">
        <title>Bacillus aquiflavi sp. nov., isolated from yellow water of strong flavor Chinese baijiu in Yibin region of China.</title>
        <authorList>
            <person name="Xie J."/>
        </authorList>
    </citation>
    <scope>NUCLEOTIDE SEQUENCE [LARGE SCALE GENOMIC DNA]</scope>
    <source>
        <strain evidence="2 3">SA4</strain>
    </source>
</reference>
<dbReference type="RefSeq" id="WP_163179362.1">
    <property type="nucleotide sequence ID" value="NZ_JAAIWM010000002.1"/>
</dbReference>
<evidence type="ECO:0000313" key="2">
    <source>
        <dbReference type="EMBL" id="NEY71945.1"/>
    </source>
</evidence>
<keyword evidence="1" id="KW-1133">Transmembrane helix</keyword>
<sequence length="72" mass="7902">MKVLTIYLIFVLALTIMGFFLGMNVGGNHFEDFIFNGARGYELGGQVGGLLGLTVGLSLIIVHLLLKKFRKD</sequence>
<proteinExistence type="predicted"/>
<keyword evidence="3" id="KW-1185">Reference proteome</keyword>
<evidence type="ECO:0000256" key="1">
    <source>
        <dbReference type="SAM" id="Phobius"/>
    </source>
</evidence>